<proteinExistence type="predicted"/>
<reference evidence="1" key="2">
    <citation type="submission" date="2022-01" db="EMBL/GenBank/DDBJ databases">
        <authorList>
            <person name="Yamashiro T."/>
            <person name="Shiraishi A."/>
            <person name="Satake H."/>
            <person name="Nakayama K."/>
        </authorList>
    </citation>
    <scope>NUCLEOTIDE SEQUENCE</scope>
</reference>
<comment type="caution">
    <text evidence="1">The sequence shown here is derived from an EMBL/GenBank/DDBJ whole genome shotgun (WGS) entry which is preliminary data.</text>
</comment>
<organism evidence="1 2">
    <name type="scientific">Tanacetum coccineum</name>
    <dbReference type="NCBI Taxonomy" id="301880"/>
    <lineage>
        <taxon>Eukaryota</taxon>
        <taxon>Viridiplantae</taxon>
        <taxon>Streptophyta</taxon>
        <taxon>Embryophyta</taxon>
        <taxon>Tracheophyta</taxon>
        <taxon>Spermatophyta</taxon>
        <taxon>Magnoliopsida</taxon>
        <taxon>eudicotyledons</taxon>
        <taxon>Gunneridae</taxon>
        <taxon>Pentapetalae</taxon>
        <taxon>asterids</taxon>
        <taxon>campanulids</taxon>
        <taxon>Asterales</taxon>
        <taxon>Asteraceae</taxon>
        <taxon>Asteroideae</taxon>
        <taxon>Anthemideae</taxon>
        <taxon>Anthemidinae</taxon>
        <taxon>Tanacetum</taxon>
    </lineage>
</organism>
<evidence type="ECO:0000313" key="1">
    <source>
        <dbReference type="EMBL" id="GJS99200.1"/>
    </source>
</evidence>
<evidence type="ECO:0000313" key="2">
    <source>
        <dbReference type="Proteomes" id="UP001151760"/>
    </source>
</evidence>
<protein>
    <submittedName>
        <fullName evidence="1">Uncharacterized protein</fullName>
    </submittedName>
</protein>
<sequence>MLRIGMIDRRAGNWKLQSLLENGRKFSMSIYWYCPSPQSSPVITSSTTRVFHVHYCKMANLHPFNKILASLSVGGTDFGLIGANQKFPLPPSNKSYFPYISDRIKDEAGDSNEFWRSIGFLNFKGPLLRGDNSVSIAKTVVSYRIRDFLFDDSGKSSPRADLKDVSEDFQIEVEFLLLVHFKPVGNFLLVDRYPSFSGHVHFRHNLASDEKMWNCPE</sequence>
<keyword evidence="2" id="KW-1185">Reference proteome</keyword>
<dbReference type="Proteomes" id="UP001151760">
    <property type="component" value="Unassembled WGS sequence"/>
</dbReference>
<gene>
    <name evidence="1" type="ORF">Tco_0820370</name>
</gene>
<reference evidence="1" key="1">
    <citation type="journal article" date="2022" name="Int. J. Mol. Sci.">
        <title>Draft Genome of Tanacetum Coccineum: Genomic Comparison of Closely Related Tanacetum-Family Plants.</title>
        <authorList>
            <person name="Yamashiro T."/>
            <person name="Shiraishi A."/>
            <person name="Nakayama K."/>
            <person name="Satake H."/>
        </authorList>
    </citation>
    <scope>NUCLEOTIDE SEQUENCE</scope>
</reference>
<accession>A0ABQ5AA43</accession>
<name>A0ABQ5AA43_9ASTR</name>
<dbReference type="EMBL" id="BQNB010012101">
    <property type="protein sequence ID" value="GJS99200.1"/>
    <property type="molecule type" value="Genomic_DNA"/>
</dbReference>